<keyword evidence="2" id="KW-1185">Reference proteome</keyword>
<dbReference type="Proteomes" id="UP000282323">
    <property type="component" value="Unassembled WGS sequence"/>
</dbReference>
<comment type="caution">
    <text evidence="1">The sequence shown here is derived from an EMBL/GenBank/DDBJ whole genome shotgun (WGS) entry which is preliminary data.</text>
</comment>
<proteinExistence type="predicted"/>
<evidence type="ECO:0000313" key="1">
    <source>
        <dbReference type="EMBL" id="RQG97886.1"/>
    </source>
</evidence>
<accession>A0A3N6MSY4</accession>
<organism evidence="1 2">
    <name type="scientific">Natrarchaeobius chitinivorans</name>
    <dbReference type="NCBI Taxonomy" id="1679083"/>
    <lineage>
        <taxon>Archaea</taxon>
        <taxon>Methanobacteriati</taxon>
        <taxon>Methanobacteriota</taxon>
        <taxon>Stenosarchaea group</taxon>
        <taxon>Halobacteria</taxon>
        <taxon>Halobacteriales</taxon>
        <taxon>Natrialbaceae</taxon>
        <taxon>Natrarchaeobius</taxon>
    </lineage>
</organism>
<evidence type="ECO:0000313" key="2">
    <source>
        <dbReference type="Proteomes" id="UP000282323"/>
    </source>
</evidence>
<name>A0A3N6MSY4_NATCH</name>
<reference evidence="1 2" key="1">
    <citation type="submission" date="2018-10" db="EMBL/GenBank/DDBJ databases">
        <title>Natrarchaeobius chitinivorans gen. nov., sp. nov., and Natrarchaeobius haloalkaliphilus sp. nov., alkaliphilic, chitin-utilizing haloarchaea from hypersaline alkaline lakes.</title>
        <authorList>
            <person name="Sorokin D.Y."/>
            <person name="Elcheninov A.G."/>
            <person name="Kostrikina N.A."/>
            <person name="Bale N.J."/>
            <person name="Sinninghe Damste J.S."/>
            <person name="Khijniak T.V."/>
            <person name="Kublanov I.V."/>
            <person name="Toshchakov S.V."/>
        </authorList>
    </citation>
    <scope>NUCLEOTIDE SEQUENCE [LARGE SCALE GENOMIC DNA]</scope>
    <source>
        <strain evidence="1 2">AArcht4T</strain>
    </source>
</reference>
<protein>
    <submittedName>
        <fullName evidence="1">Uncharacterized protein</fullName>
    </submittedName>
</protein>
<dbReference type="EMBL" id="REGA01000001">
    <property type="protein sequence ID" value="RQG97886.1"/>
    <property type="molecule type" value="Genomic_DNA"/>
</dbReference>
<dbReference type="AlphaFoldDB" id="A0A3N6MSY4"/>
<gene>
    <name evidence="1" type="ORF">EA473_01425</name>
</gene>
<sequence length="64" mass="7080">MTDVDSGAATGREGIVKLRTFVLFADRTGFCAGTNVRTNDLLEDRSPTVRFPDRRCKRPSPPPN</sequence>